<name>A0A3R7K044_9STRA</name>
<keyword evidence="6" id="KW-1185">Reference proteome</keyword>
<sequence length="613" mass="69677">MIFDQEAVQAKLSTLTVIDDASVAAINKSVPGDLDDAVLKNLKRQHLENLANVRNERDLLEEQEQLEDLKERIQRRKEEKKRELDHEDWIAKQKRELISLRLQRALSEDEKANELPSELLGKSTDSYNPDSGFVILWDYVAGVPAAVNDLQVRLNILSDKSLSFIVRDKKEHLHQDFSRRFRSFRQLVLKSKIFWMSIAYVYYLPLRDHQAHALARTFQRLESGDGLALLSRKDFPVQEWEAKGLLEPAPQYCDQSYDSLRCIPSGIEEKVYANRHKHRKPKTITQCLQQISLSGTEAWDTLKSKPSNYLDLTSALRHPKTGAITLQQYGWTFLPVLANSRSVGTCCIQLPLFQGEVNLDVLKVATGGLSALVDDVGNDKVKQLLPVAEDGASLFVRLHDPQLPHISTQPVVNATLSKMIPSRLSAKYTYDSVKIAALKKKSPLTKLLPTNVPEAQFEKDLNQAFAHRRASRSSNDCESPMDCSNQKQKRKQPKKQKSKTHFHFPQLRFRKKTPLQLEDFDDVRYQMELVRLGDEGAEVESQVALLESIFLALVCMLVIGGCVAVGFATHLMEYSKEALSWLLPMLVLPLVWVASLHLWERQVIALQSKIATI</sequence>
<accession>A0A3R7K044</accession>
<feature type="compositionally biased region" description="Basic residues" evidence="2">
    <location>
        <begin position="487"/>
        <end position="500"/>
    </location>
</feature>
<dbReference type="AlphaFoldDB" id="A0A3R7K044"/>
<dbReference type="EMBL" id="MAYM02001927">
    <property type="protein sequence ID" value="RLN06657.1"/>
    <property type="molecule type" value="Genomic_DNA"/>
</dbReference>
<feature type="compositionally biased region" description="Polar residues" evidence="2">
    <location>
        <begin position="472"/>
        <end position="485"/>
    </location>
</feature>
<feature type="transmembrane region" description="Helical" evidence="3">
    <location>
        <begin position="581"/>
        <end position="599"/>
    </location>
</feature>
<keyword evidence="3" id="KW-0812">Transmembrane</keyword>
<evidence type="ECO:0000313" key="6">
    <source>
        <dbReference type="Proteomes" id="UP000285624"/>
    </source>
</evidence>
<reference evidence="6 7" key="1">
    <citation type="submission" date="2018-07" db="EMBL/GenBank/DDBJ databases">
        <title>Genome sequencing of oomycete isolates from Chile give support for New Zealand origin for Phytophthora kernoviae and make available the first Nothophytophthora sp. genome.</title>
        <authorList>
            <person name="Studholme D.J."/>
            <person name="Sanfuentes E."/>
            <person name="Panda P."/>
            <person name="Hill R."/>
            <person name="Sambles C."/>
            <person name="Grant M."/>
            <person name="Williams N.M."/>
            <person name="Mcdougal R.L."/>
        </authorList>
    </citation>
    <scope>NUCLEOTIDE SEQUENCE [LARGE SCALE GENOMIC DNA]</scope>
    <source>
        <strain evidence="4">Chile2</strain>
        <strain evidence="5">Chile4</strain>
    </source>
</reference>
<dbReference type="Proteomes" id="UP000285624">
    <property type="component" value="Unassembled WGS sequence"/>
</dbReference>
<evidence type="ECO:0000256" key="1">
    <source>
        <dbReference type="SAM" id="Coils"/>
    </source>
</evidence>
<evidence type="ECO:0000313" key="7">
    <source>
        <dbReference type="Proteomes" id="UP000285883"/>
    </source>
</evidence>
<proteinExistence type="predicted"/>
<evidence type="ECO:0000256" key="3">
    <source>
        <dbReference type="SAM" id="Phobius"/>
    </source>
</evidence>
<evidence type="ECO:0000313" key="5">
    <source>
        <dbReference type="EMBL" id="RLN80734.1"/>
    </source>
</evidence>
<keyword evidence="3" id="KW-1133">Transmembrane helix</keyword>
<evidence type="ECO:0000256" key="2">
    <source>
        <dbReference type="SAM" id="MobiDB-lite"/>
    </source>
</evidence>
<gene>
    <name evidence="4" type="ORF">BBI17_007447</name>
    <name evidence="5" type="ORF">BBO99_00004291</name>
</gene>
<dbReference type="EMBL" id="MBDN02000100">
    <property type="protein sequence ID" value="RLN80734.1"/>
    <property type="molecule type" value="Genomic_DNA"/>
</dbReference>
<protein>
    <submittedName>
        <fullName evidence="5">Uncharacterized protein</fullName>
    </submittedName>
</protein>
<comment type="caution">
    <text evidence="5">The sequence shown here is derived from an EMBL/GenBank/DDBJ whole genome shotgun (WGS) entry which is preliminary data.</text>
</comment>
<keyword evidence="1" id="KW-0175">Coiled coil</keyword>
<organism evidence="5 6">
    <name type="scientific">Phytophthora kernoviae</name>
    <dbReference type="NCBI Taxonomy" id="325452"/>
    <lineage>
        <taxon>Eukaryota</taxon>
        <taxon>Sar</taxon>
        <taxon>Stramenopiles</taxon>
        <taxon>Oomycota</taxon>
        <taxon>Peronosporomycetes</taxon>
        <taxon>Peronosporales</taxon>
        <taxon>Peronosporaceae</taxon>
        <taxon>Phytophthora</taxon>
    </lineage>
</organism>
<evidence type="ECO:0000313" key="4">
    <source>
        <dbReference type="EMBL" id="RLN06657.1"/>
    </source>
</evidence>
<keyword evidence="3" id="KW-0472">Membrane</keyword>
<dbReference type="Proteomes" id="UP000285883">
    <property type="component" value="Unassembled WGS sequence"/>
</dbReference>
<dbReference type="STRING" id="325452.A0A3R7K044"/>
<feature type="region of interest" description="Disordered" evidence="2">
    <location>
        <begin position="468"/>
        <end position="500"/>
    </location>
</feature>
<feature type="transmembrane region" description="Helical" evidence="3">
    <location>
        <begin position="549"/>
        <end position="569"/>
    </location>
</feature>
<feature type="coiled-coil region" evidence="1">
    <location>
        <begin position="43"/>
        <end position="110"/>
    </location>
</feature>